<dbReference type="PANTHER" id="PTHR31793">
    <property type="entry name" value="4-HYDROXYBENZOYL-COA THIOESTERASE FAMILY MEMBER"/>
    <property type="match status" value="1"/>
</dbReference>
<gene>
    <name evidence="1" type="primary">lcdH_3</name>
    <name evidence="1" type="ORF">SSLFYP27_02622</name>
</gene>
<dbReference type="SUPFAM" id="SSF54637">
    <property type="entry name" value="Thioesterase/thiol ester dehydrase-isomerase"/>
    <property type="match status" value="1"/>
</dbReference>
<dbReference type="AlphaFoldDB" id="A0A6N3FSA6"/>
<dbReference type="GO" id="GO:0047728">
    <property type="term" value="F:carnitine 3-dehydrogenase activity"/>
    <property type="evidence" value="ECO:0007669"/>
    <property type="project" value="UniProtKB-EC"/>
</dbReference>
<proteinExistence type="predicted"/>
<sequence length="159" mass="18487">MTQLFTYQVTVKDEWLDHNNHMNDAEYNRVFSNATDAYLAYLGLSETEIERRHYTVFTLENHETYQKEVNKDENLTVTVQLVDHDAKRLHAFMTLYDQAQDVCATYEVMLMGIDTNSGRPAPFPEDIAQNIEQDAELVDKEGLDQPKELGRQIGIKRKK</sequence>
<dbReference type="InterPro" id="IPR029069">
    <property type="entry name" value="HotDog_dom_sf"/>
</dbReference>
<dbReference type="RefSeq" id="WP_002480200.1">
    <property type="nucleotide sequence ID" value="NZ_CACRUO010000065.1"/>
</dbReference>
<name>A0A6N3FSA6_STASI</name>
<dbReference type="EC" id="1.1.1.108" evidence="1"/>
<evidence type="ECO:0000313" key="1">
    <source>
        <dbReference type="EMBL" id="VYU54890.1"/>
    </source>
</evidence>
<keyword evidence="1" id="KW-0560">Oxidoreductase</keyword>
<dbReference type="EMBL" id="CACRUO010000065">
    <property type="protein sequence ID" value="VYU54890.1"/>
    <property type="molecule type" value="Genomic_DNA"/>
</dbReference>
<organism evidence="1">
    <name type="scientific">Staphylococcus simulans</name>
    <dbReference type="NCBI Taxonomy" id="1286"/>
    <lineage>
        <taxon>Bacteria</taxon>
        <taxon>Bacillati</taxon>
        <taxon>Bacillota</taxon>
        <taxon>Bacilli</taxon>
        <taxon>Bacillales</taxon>
        <taxon>Staphylococcaceae</taxon>
        <taxon>Staphylococcus</taxon>
    </lineage>
</organism>
<protein>
    <submittedName>
        <fullName evidence="1">L-carnitine dehydrogenase</fullName>
        <ecNumber evidence="1">1.1.1.108</ecNumber>
    </submittedName>
</protein>
<dbReference type="Pfam" id="PF13279">
    <property type="entry name" value="4HBT_2"/>
    <property type="match status" value="1"/>
</dbReference>
<dbReference type="PANTHER" id="PTHR31793:SF2">
    <property type="entry name" value="BLR1345 PROTEIN"/>
    <property type="match status" value="1"/>
</dbReference>
<dbReference type="GO" id="GO:0047617">
    <property type="term" value="F:fatty acyl-CoA hydrolase activity"/>
    <property type="evidence" value="ECO:0007669"/>
    <property type="project" value="TreeGrafter"/>
</dbReference>
<accession>A0A6N3FSA6</accession>
<dbReference type="InterPro" id="IPR050563">
    <property type="entry name" value="4-hydroxybenzoyl-CoA_TE"/>
</dbReference>
<reference evidence="1" key="1">
    <citation type="submission" date="2019-11" db="EMBL/GenBank/DDBJ databases">
        <authorList>
            <person name="Feng L."/>
        </authorList>
    </citation>
    <scope>NUCLEOTIDE SEQUENCE</scope>
    <source>
        <strain evidence="1">SsimulansLFYP27</strain>
    </source>
</reference>
<dbReference type="Gene3D" id="3.10.129.10">
    <property type="entry name" value="Hotdog Thioesterase"/>
    <property type="match status" value="1"/>
</dbReference>
<dbReference type="CDD" id="cd00586">
    <property type="entry name" value="4HBT"/>
    <property type="match status" value="1"/>
</dbReference>